<evidence type="ECO:0000256" key="4">
    <source>
        <dbReference type="ARBA" id="ARBA00010980"/>
    </source>
</evidence>
<dbReference type="InterPro" id="IPR018082">
    <property type="entry name" value="AmbAllergen"/>
</dbReference>
<evidence type="ECO:0000256" key="6">
    <source>
        <dbReference type="ARBA" id="ARBA00022512"/>
    </source>
</evidence>
<keyword evidence="10 11" id="KW-0456">Lyase</keyword>
<keyword evidence="6" id="KW-0134">Cell wall</keyword>
<evidence type="ECO:0000259" key="12">
    <source>
        <dbReference type="SMART" id="SM00656"/>
    </source>
</evidence>
<dbReference type="PANTHER" id="PTHR31683:SF134">
    <property type="entry name" value="PECTATE LYASE"/>
    <property type="match status" value="1"/>
</dbReference>
<sequence>MLALTSTVIMSTSLLLLSCFMLHLASTYVIAHSAENNYFYNNNNNYNNTPLPVSKYIPKKPLLNVIDSCWRAKPRWTSNRQALADCAIGFGKDATGGKYGAIYQVSDPSDDPVNPKLGTLRYGAIQSEPLWIIFDKDMIITLKNELIMNSYKTIDGRGAKVEIADGPCITIQSVSHVIIHGISIHDCKPAKPGLVRSTPDHVGHRLGSDGDAISIFSSTNIWIDHCFLARSTDGLIDVIRASTAITISNNYFTQHDKVMLLGHNDQFTRDKIMKVTIAFNQFASGLTERMPRVRFGYAHVVNNKYDEWKMYAIGGSANPTILSEGNFYVAPNDPSAKQVTKRKVKENWKSWKWRSSKDLFLNDAYFVPSGFGSSAPNYSPSQSFSAAPAYMVPAITLNAGPINCIAGRAC</sequence>
<protein>
    <recommendedName>
        <fullName evidence="5 11">Pectate lyase</fullName>
        <ecNumber evidence="5 11">4.2.2.2</ecNumber>
    </recommendedName>
</protein>
<dbReference type="PRINTS" id="PR00807">
    <property type="entry name" value="AMBALLERGEN"/>
</dbReference>
<evidence type="ECO:0000256" key="2">
    <source>
        <dbReference type="ARBA" id="ARBA00004191"/>
    </source>
</evidence>
<dbReference type="InterPro" id="IPR002022">
    <property type="entry name" value="Pec_lyase"/>
</dbReference>
<dbReference type="EC" id="4.2.2.2" evidence="5 11"/>
<evidence type="ECO:0000256" key="1">
    <source>
        <dbReference type="ARBA" id="ARBA00000695"/>
    </source>
</evidence>
<accession>A0AA86VXL6</accession>
<evidence type="ECO:0000256" key="11">
    <source>
        <dbReference type="RuleBase" id="RU361123"/>
    </source>
</evidence>
<evidence type="ECO:0000256" key="8">
    <source>
        <dbReference type="ARBA" id="ARBA00022729"/>
    </source>
</evidence>
<evidence type="ECO:0000256" key="10">
    <source>
        <dbReference type="ARBA" id="ARBA00023239"/>
    </source>
</evidence>
<dbReference type="Gramene" id="rna-AYBTSS11_LOCUS10238">
    <property type="protein sequence ID" value="CAJ1941392.1"/>
    <property type="gene ID" value="gene-AYBTSS11_LOCUS10238"/>
</dbReference>
<dbReference type="InterPro" id="IPR012334">
    <property type="entry name" value="Pectin_lyas_fold"/>
</dbReference>
<dbReference type="AlphaFoldDB" id="A0AA86VXL6"/>
<keyword evidence="14" id="KW-1185">Reference proteome</keyword>
<comment type="similarity">
    <text evidence="4 11">Belongs to the polysaccharide lyase 1 family.</text>
</comment>
<feature type="signal peptide" evidence="11">
    <location>
        <begin position="1"/>
        <end position="27"/>
    </location>
</feature>
<comment type="cofactor">
    <cofactor evidence="11">
        <name>Ca(2+)</name>
        <dbReference type="ChEBI" id="CHEBI:29108"/>
    </cofactor>
    <text evidence="11">Binds 1 Ca(2+) ion. Required for its activity.</text>
</comment>
<organism evidence="13 14">
    <name type="scientific">Sphenostylis stenocarpa</name>
    <dbReference type="NCBI Taxonomy" id="92480"/>
    <lineage>
        <taxon>Eukaryota</taxon>
        <taxon>Viridiplantae</taxon>
        <taxon>Streptophyta</taxon>
        <taxon>Embryophyta</taxon>
        <taxon>Tracheophyta</taxon>
        <taxon>Spermatophyta</taxon>
        <taxon>Magnoliopsida</taxon>
        <taxon>eudicotyledons</taxon>
        <taxon>Gunneridae</taxon>
        <taxon>Pentapetalae</taxon>
        <taxon>rosids</taxon>
        <taxon>fabids</taxon>
        <taxon>Fabales</taxon>
        <taxon>Fabaceae</taxon>
        <taxon>Papilionoideae</taxon>
        <taxon>50 kb inversion clade</taxon>
        <taxon>NPAAA clade</taxon>
        <taxon>indigoferoid/millettioid clade</taxon>
        <taxon>Phaseoleae</taxon>
        <taxon>Sphenostylis</taxon>
    </lineage>
</organism>
<evidence type="ECO:0000256" key="3">
    <source>
        <dbReference type="ARBA" id="ARBA00005220"/>
    </source>
</evidence>
<evidence type="ECO:0000313" key="14">
    <source>
        <dbReference type="Proteomes" id="UP001189624"/>
    </source>
</evidence>
<comment type="pathway">
    <text evidence="3 11">Glycan metabolism; pectin degradation; 2-dehydro-3-deoxy-D-gluconate from pectin: step 2/5.</text>
</comment>
<dbReference type="PANTHER" id="PTHR31683">
    <property type="entry name" value="PECTATE LYASE 18-RELATED"/>
    <property type="match status" value="1"/>
</dbReference>
<keyword evidence="9 11" id="KW-0106">Calcium</keyword>
<keyword evidence="8 11" id="KW-0732">Signal</keyword>
<keyword evidence="7 11" id="KW-0479">Metal-binding</keyword>
<proteinExistence type="inferred from homology"/>
<dbReference type="InterPro" id="IPR045032">
    <property type="entry name" value="PEL"/>
</dbReference>
<evidence type="ECO:0000256" key="7">
    <source>
        <dbReference type="ARBA" id="ARBA00022723"/>
    </source>
</evidence>
<dbReference type="Proteomes" id="UP001189624">
    <property type="component" value="Chromosome 3"/>
</dbReference>
<dbReference type="EMBL" id="OY731400">
    <property type="protein sequence ID" value="CAJ1941392.1"/>
    <property type="molecule type" value="Genomic_DNA"/>
</dbReference>
<feature type="chain" id="PRO_5041515510" description="Pectate lyase" evidence="11">
    <location>
        <begin position="28"/>
        <end position="410"/>
    </location>
</feature>
<feature type="domain" description="Pectate lyase" evidence="12">
    <location>
        <begin position="137"/>
        <end position="334"/>
    </location>
</feature>
<evidence type="ECO:0000256" key="9">
    <source>
        <dbReference type="ARBA" id="ARBA00022837"/>
    </source>
</evidence>
<dbReference type="Pfam" id="PF00544">
    <property type="entry name" value="Pectate_lyase_4"/>
    <property type="match status" value="1"/>
</dbReference>
<dbReference type="GO" id="GO:0046872">
    <property type="term" value="F:metal ion binding"/>
    <property type="evidence" value="ECO:0007669"/>
    <property type="project" value="UniProtKB-KW"/>
</dbReference>
<evidence type="ECO:0000313" key="13">
    <source>
        <dbReference type="EMBL" id="CAJ1941392.1"/>
    </source>
</evidence>
<reference evidence="13" key="1">
    <citation type="submission" date="2023-10" db="EMBL/GenBank/DDBJ databases">
        <authorList>
            <person name="Domelevo Entfellner J.-B."/>
        </authorList>
    </citation>
    <scope>NUCLEOTIDE SEQUENCE</scope>
</reference>
<dbReference type="Gene3D" id="2.160.20.10">
    <property type="entry name" value="Single-stranded right-handed beta-helix, Pectin lyase-like"/>
    <property type="match status" value="1"/>
</dbReference>
<dbReference type="SMART" id="SM00656">
    <property type="entry name" value="Amb_all"/>
    <property type="match status" value="1"/>
</dbReference>
<keyword evidence="6" id="KW-0964">Secreted</keyword>
<dbReference type="SUPFAM" id="SSF51126">
    <property type="entry name" value="Pectin lyase-like"/>
    <property type="match status" value="1"/>
</dbReference>
<dbReference type="GO" id="GO:0030570">
    <property type="term" value="F:pectate lyase activity"/>
    <property type="evidence" value="ECO:0007669"/>
    <property type="project" value="UniProtKB-EC"/>
</dbReference>
<dbReference type="InterPro" id="IPR011050">
    <property type="entry name" value="Pectin_lyase_fold/virulence"/>
</dbReference>
<name>A0AA86VXL6_9FABA</name>
<evidence type="ECO:0000256" key="5">
    <source>
        <dbReference type="ARBA" id="ARBA00012272"/>
    </source>
</evidence>
<comment type="subcellular location">
    <subcellularLocation>
        <location evidence="2">Secreted</location>
        <location evidence="2">Cell wall</location>
    </subcellularLocation>
</comment>
<comment type="catalytic activity">
    <reaction evidence="1 11">
        <text>Eliminative cleavage of (1-&gt;4)-alpha-D-galacturonan to give oligosaccharides with 4-deoxy-alpha-D-galact-4-enuronosyl groups at their non-reducing ends.</text>
        <dbReference type="EC" id="4.2.2.2"/>
    </reaction>
</comment>
<gene>
    <name evidence="13" type="ORF">AYBTSS11_LOCUS10238</name>
</gene>